<proteinExistence type="predicted"/>
<sequence>MERLPPPLFSSIVAFAVPNYSEDLVPKRHKLPVDALKQLALVCKSWHNLIRNVAARSQSSTLTLKFSSGSRSEILELRRPISERGSRILDLNVQIGKAPPCGGGVHVLRTAVVSTWRHQEFQIEWDVIFARLPALKRLDLSCVQLASGQVELILKSAAKYCKKVESVVLADVDEMLQGRVGFDSIFGALYAAMETWFSSGTHRGLRQLTVPVLDERNRFQSCKQLFDNVVKFCPEMEYLDGYKTAMYEMDKLTCRDDWLITVDQWVEFNAKCTQLREFHWVVAPFADPFFRVFGEHVKPSLKKLTFGVNMLWDWEEYFDSLDEAAGVPPSSQTAWQSFRQRQGYGFKATDVSSALKGCPALDDLEIELYHPVDGEDGYLDSLEDDDTADFPDHEVLNIDIYGDNFCEKVAMYCPLLTKLSIWEVAEGHNSSLTPIRTFTDQGLVALAQLKHLTMMELRTVSCTGDGVFEFLDGLSDEFMGQRTFQICIGGHPSDSRLAFYNAVPELLMQLETRSSEELGWGRRKFVLRLMNSNFDSVEPSWSEQYLHGLERVVKSVKTMHSTLRLRITTSGRRGSTFRSIIELGLYTTNAEPSPWYGWDDEERNRNITFVNRGGEPSVFDGRRSRLPVELRHPELLDPDSLPIDYELSADYFDEYGGYGGYGDYEDNYFDEDDDGYYDGNADELWE</sequence>
<gene>
    <name evidence="1" type="ORF">PHYPSEUDO_005619</name>
</gene>
<evidence type="ECO:0000313" key="2">
    <source>
        <dbReference type="Proteomes" id="UP000694044"/>
    </source>
</evidence>
<protein>
    <submittedName>
        <fullName evidence="1">Uncharacterized protein</fullName>
    </submittedName>
</protein>
<reference evidence="1" key="1">
    <citation type="submission" date="2021-02" db="EMBL/GenBank/DDBJ databases">
        <authorList>
            <person name="Palmer J.M."/>
        </authorList>
    </citation>
    <scope>NUCLEOTIDE SEQUENCE</scope>
    <source>
        <strain evidence="1">SCRP734</strain>
    </source>
</reference>
<name>A0A8T1VLN2_9STRA</name>
<dbReference type="OrthoDB" id="160573at2759"/>
<keyword evidence="2" id="KW-1185">Reference proteome</keyword>
<accession>A0A8T1VLN2</accession>
<evidence type="ECO:0000313" key="1">
    <source>
        <dbReference type="EMBL" id="KAG7381836.1"/>
    </source>
</evidence>
<dbReference type="Proteomes" id="UP000694044">
    <property type="component" value="Unassembled WGS sequence"/>
</dbReference>
<dbReference type="AlphaFoldDB" id="A0A8T1VLN2"/>
<organism evidence="1 2">
    <name type="scientific">Phytophthora pseudosyringae</name>
    <dbReference type="NCBI Taxonomy" id="221518"/>
    <lineage>
        <taxon>Eukaryota</taxon>
        <taxon>Sar</taxon>
        <taxon>Stramenopiles</taxon>
        <taxon>Oomycota</taxon>
        <taxon>Peronosporomycetes</taxon>
        <taxon>Peronosporales</taxon>
        <taxon>Peronosporaceae</taxon>
        <taxon>Phytophthora</taxon>
    </lineage>
</organism>
<comment type="caution">
    <text evidence="1">The sequence shown here is derived from an EMBL/GenBank/DDBJ whole genome shotgun (WGS) entry which is preliminary data.</text>
</comment>
<dbReference type="EMBL" id="JAGDFM010000230">
    <property type="protein sequence ID" value="KAG7381836.1"/>
    <property type="molecule type" value="Genomic_DNA"/>
</dbReference>